<organism evidence="1">
    <name type="scientific">hydrothermal vent metagenome</name>
    <dbReference type="NCBI Taxonomy" id="652676"/>
    <lineage>
        <taxon>unclassified sequences</taxon>
        <taxon>metagenomes</taxon>
        <taxon>ecological metagenomes</taxon>
    </lineage>
</organism>
<accession>A0A3B0XWQ2</accession>
<name>A0A3B0XWQ2_9ZZZZ</name>
<evidence type="ECO:0000313" key="1">
    <source>
        <dbReference type="EMBL" id="VAW60626.1"/>
    </source>
</evidence>
<sequence length="61" mass="6852">MNGNILPEKPVCVCGCYEIKKNRKFIPKDDLRLYRAIVQHVGGVSNLRDIIERVTGAVVDP</sequence>
<dbReference type="EMBL" id="UOFI01000003">
    <property type="protein sequence ID" value="VAW60626.1"/>
    <property type="molecule type" value="Genomic_DNA"/>
</dbReference>
<reference evidence="1" key="1">
    <citation type="submission" date="2018-06" db="EMBL/GenBank/DDBJ databases">
        <authorList>
            <person name="Zhirakovskaya E."/>
        </authorList>
    </citation>
    <scope>NUCLEOTIDE SEQUENCE</scope>
</reference>
<gene>
    <name evidence="1" type="ORF">MNBD_GAMMA09-2838</name>
</gene>
<proteinExistence type="predicted"/>
<dbReference type="AlphaFoldDB" id="A0A3B0XWQ2"/>
<protein>
    <submittedName>
        <fullName evidence="1">Uncharacterized protein</fullName>
    </submittedName>
</protein>